<dbReference type="InterPro" id="IPR000608">
    <property type="entry name" value="UBC"/>
</dbReference>
<dbReference type="EMBL" id="KZ110592">
    <property type="protein sequence ID" value="OSX66669.1"/>
    <property type="molecule type" value="Genomic_DNA"/>
</dbReference>
<dbReference type="Gene3D" id="3.10.110.10">
    <property type="entry name" value="Ubiquitin Conjugating Enzyme"/>
    <property type="match status" value="1"/>
</dbReference>
<reference evidence="3 4" key="1">
    <citation type="submission" date="2017-04" db="EMBL/GenBank/DDBJ databases">
        <title>Genome Sequence of the Model Brown-Rot Fungus Postia placenta SB12.</title>
        <authorList>
            <consortium name="DOE Joint Genome Institute"/>
            <person name="Gaskell J."/>
            <person name="Kersten P."/>
            <person name="Larrondo L.F."/>
            <person name="Canessa P."/>
            <person name="Martinez D."/>
            <person name="Hibbett D."/>
            <person name="Schmoll M."/>
            <person name="Kubicek C.P."/>
            <person name="Martinez A.T."/>
            <person name="Yadav J."/>
            <person name="Master E."/>
            <person name="Magnuson J.K."/>
            <person name="James T."/>
            <person name="Yaver D."/>
            <person name="Berka R."/>
            <person name="Labutti K."/>
            <person name="Lipzen A."/>
            <person name="Aerts A."/>
            <person name="Barry K."/>
            <person name="Henrissat B."/>
            <person name="Blanchette R."/>
            <person name="Grigoriev I."/>
            <person name="Cullen D."/>
        </authorList>
    </citation>
    <scope>NUCLEOTIDE SEQUENCE [LARGE SCALE GENOMIC DNA]</scope>
    <source>
        <strain evidence="3 4">MAD-698-R-SB12</strain>
    </source>
</reference>
<dbReference type="AlphaFoldDB" id="A0A1X6NDF6"/>
<dbReference type="SUPFAM" id="SSF53300">
    <property type="entry name" value="vWA-like"/>
    <property type="match status" value="1"/>
</dbReference>
<evidence type="ECO:0000256" key="1">
    <source>
        <dbReference type="SAM" id="MobiDB-lite"/>
    </source>
</evidence>
<dbReference type="SUPFAM" id="SSF54495">
    <property type="entry name" value="UBC-like"/>
    <property type="match status" value="1"/>
</dbReference>
<dbReference type="SMART" id="SM00504">
    <property type="entry name" value="Ubox"/>
    <property type="match status" value="1"/>
</dbReference>
<dbReference type="Gene3D" id="3.40.50.410">
    <property type="entry name" value="von Willebrand factor, type A domain"/>
    <property type="match status" value="1"/>
</dbReference>
<dbReference type="InterPro" id="IPR003613">
    <property type="entry name" value="Ubox_domain"/>
</dbReference>
<gene>
    <name evidence="3" type="ORF">POSPLADRAFT_1044036</name>
</gene>
<dbReference type="InterPro" id="IPR013083">
    <property type="entry name" value="Znf_RING/FYVE/PHD"/>
</dbReference>
<dbReference type="InterPro" id="IPR016135">
    <property type="entry name" value="UBQ-conjugating_enzyme/RWD"/>
</dbReference>
<dbReference type="SMART" id="SM00212">
    <property type="entry name" value="UBCc"/>
    <property type="match status" value="1"/>
</dbReference>
<dbReference type="Pfam" id="PF00179">
    <property type="entry name" value="UQ_con"/>
    <property type="match status" value="1"/>
</dbReference>
<sequence>MELQPIIEARKRAGEWDYDAFGTTRTDKVDTRIIEEAIVVTSDPSRSMQQDFNPPDDDITRDPDVIAAETCLEHFGKRGITMIDALQSASFDISLEKVMAKSVSNDFSVRILKHDFGIERLERKKWFGNSRQYTVASIGGSFNEDVQIGGTIEFGRRRWEDIVAIASDQASNSQLVDYLLEYIDANDQGADFKIPNGRFVDPFSGEIFVDPVRASDGYVYERRWIEAWQNAHGHSPIDPTIELDLERNLILVQNLSSLIVRFLNGRPRAWFNPTKKPLLIEYPGVFSVQHEYVPLPGAVTVLSILIDQWMFDSQRQPSTQRFWHGLTHSGDGTMHGTPLDPNLLFHELPTNSTQIGVFQFNKLELASRRWNYRQRLKSRSMSRLDVAKQAFEALVNKSEAFDHPVGIGLVTFGREVREVQTDGDTPLYDSLVVGRSMLERFKAQASSYQILLLTDLTDPMEKNPSAALRIICLTDGEDVGSRVTAAAVAAQLQRSGIILDSIVVQTSALVNAIHPIAVATGGYSFKVDTVEQALNIVELETVLRSKDCVGRFSRGDLSCRRYPWHLSRYNDLSTYPWSFVLAFIDVYTGDDLAFWKSPYEGGTFLAYYDFGKDYPQAAPEVRFITPILHPNINRHGKVCHAALDKSWLVDISMSTVLQILYGILLTPDTDNPLDLHATMEYNDDSGQHALKVHNMVQKFASKTRAEWKKELDNSDYHNNLNLISQSPEGRIGYDHHRAPNAQTYRVKRMEDARESAADRGIGQLDGTPTSPTALRGDKCASHMLTADHPNVARYLDSLARAYHAHMEKLGPSTSRFSKQSPAVCKLGKVESVNAMLGAGSDLDQQQCECILALAALKTYNNPSHPAHFALWGRSIDERTEALVTKIAYHKPALIELPTGWFGGSEAIWHLRRHQGLAFPKDRIQRSEEPTKMTLRQRKTASSQCAGHIGPDKPPRARARFVHVTQEGSEPSEVLQASLLTEVASGIIRAPASAPPTHHIHTKRPQRKTETGDVASLDATRVSSGTSTPAQTGLRFTLPARPSPDATPPSRESSTAVSDASEDTAVDVVEPRGKKRSADEFEQDTVKVEVGGEPEAGEEPKATRPKRIRRQTAKSKEYDTVARKSVKRCKTN</sequence>
<feature type="compositionally biased region" description="Polar residues" evidence="1">
    <location>
        <begin position="1020"/>
        <end position="1030"/>
    </location>
</feature>
<dbReference type="GO" id="GO:0016567">
    <property type="term" value="P:protein ubiquitination"/>
    <property type="evidence" value="ECO:0007669"/>
    <property type="project" value="InterPro"/>
</dbReference>
<keyword evidence="4" id="KW-1185">Reference proteome</keyword>
<accession>A0A1X6NDF6</accession>
<evidence type="ECO:0000313" key="4">
    <source>
        <dbReference type="Proteomes" id="UP000194127"/>
    </source>
</evidence>
<feature type="region of interest" description="Disordered" evidence="1">
    <location>
        <begin position="752"/>
        <end position="774"/>
    </location>
</feature>
<dbReference type="OrthoDB" id="10069349at2759"/>
<dbReference type="Pfam" id="PF04564">
    <property type="entry name" value="U-box"/>
    <property type="match status" value="1"/>
</dbReference>
<dbReference type="SUPFAM" id="SSF57850">
    <property type="entry name" value="RING/U-box"/>
    <property type="match status" value="1"/>
</dbReference>
<dbReference type="GeneID" id="36323398"/>
<feature type="compositionally biased region" description="Basic and acidic residues" evidence="1">
    <location>
        <begin position="1068"/>
        <end position="1086"/>
    </location>
</feature>
<dbReference type="GO" id="GO:0004842">
    <property type="term" value="F:ubiquitin-protein transferase activity"/>
    <property type="evidence" value="ECO:0007669"/>
    <property type="project" value="InterPro"/>
</dbReference>
<dbReference type="PROSITE" id="PS50127">
    <property type="entry name" value="UBC_2"/>
    <property type="match status" value="1"/>
</dbReference>
<feature type="region of interest" description="Disordered" evidence="1">
    <location>
        <begin position="989"/>
        <end position="1131"/>
    </location>
</feature>
<organism evidence="3 4">
    <name type="scientific">Postia placenta MAD-698-R-SB12</name>
    <dbReference type="NCBI Taxonomy" id="670580"/>
    <lineage>
        <taxon>Eukaryota</taxon>
        <taxon>Fungi</taxon>
        <taxon>Dikarya</taxon>
        <taxon>Basidiomycota</taxon>
        <taxon>Agaricomycotina</taxon>
        <taxon>Agaricomycetes</taxon>
        <taxon>Polyporales</taxon>
        <taxon>Adustoporiaceae</taxon>
        <taxon>Rhodonia</taxon>
    </lineage>
</organism>
<dbReference type="InterPro" id="IPR036465">
    <property type="entry name" value="vWFA_dom_sf"/>
</dbReference>
<dbReference type="STRING" id="670580.A0A1X6NDF6"/>
<dbReference type="Gene3D" id="3.30.40.10">
    <property type="entry name" value="Zinc/RING finger domain, C3HC4 (zinc finger)"/>
    <property type="match status" value="1"/>
</dbReference>
<feature type="domain" description="UBC core" evidence="2">
    <location>
        <begin position="543"/>
        <end position="701"/>
    </location>
</feature>
<evidence type="ECO:0000259" key="2">
    <source>
        <dbReference type="PROSITE" id="PS50127"/>
    </source>
</evidence>
<proteinExistence type="predicted"/>
<dbReference type="PANTHER" id="PTHR24068">
    <property type="entry name" value="UBIQUITIN-CONJUGATING ENZYME E2"/>
    <property type="match status" value="1"/>
</dbReference>
<evidence type="ECO:0000313" key="3">
    <source>
        <dbReference type="EMBL" id="OSX66669.1"/>
    </source>
</evidence>
<name>A0A1X6NDF6_9APHY</name>
<feature type="region of interest" description="Disordered" evidence="1">
    <location>
        <begin position="932"/>
        <end position="954"/>
    </location>
</feature>
<dbReference type="Proteomes" id="UP000194127">
    <property type="component" value="Unassembled WGS sequence"/>
</dbReference>
<dbReference type="RefSeq" id="XP_024343463.1">
    <property type="nucleotide sequence ID" value="XM_024478448.1"/>
</dbReference>
<protein>
    <recommendedName>
        <fullName evidence="2">UBC core domain-containing protein</fullName>
    </recommendedName>
</protein>
<feature type="compositionally biased region" description="Basic residues" evidence="1">
    <location>
        <begin position="1102"/>
        <end position="1112"/>
    </location>
</feature>
<dbReference type="CDD" id="cd00198">
    <property type="entry name" value="vWFA"/>
    <property type="match status" value="1"/>
</dbReference>